<comment type="caution">
    <text evidence="2">The sequence shown here is derived from an EMBL/GenBank/DDBJ whole genome shotgun (WGS) entry which is preliminary data.</text>
</comment>
<feature type="chain" id="PRO_5035176613" evidence="1">
    <location>
        <begin position="24"/>
        <end position="199"/>
    </location>
</feature>
<evidence type="ECO:0000256" key="1">
    <source>
        <dbReference type="SAM" id="SignalP"/>
    </source>
</evidence>
<keyword evidence="1" id="KW-0732">Signal</keyword>
<protein>
    <submittedName>
        <fullName evidence="2">Uncharacterized protein</fullName>
    </submittedName>
</protein>
<keyword evidence="3" id="KW-1185">Reference proteome</keyword>
<sequence>MYGRVKNWILVTLLLLHAIVTEAKIRDVKVPALNETQVLHSVNNTKTENKAKYANQLMNEAQKIQIKKTNKIEVQTPDTALVKEAELAAADREKLQKTKTTKVKANLKQKISAEEAGLPNSVDNNDLFKAKRSADLIPEKSIDDSLKIDALKRMILNKMLVNSEKRMKPGNDGDSDYEYDLQICKNYLKLESKKFALEK</sequence>
<dbReference type="Proteomes" id="UP000746747">
    <property type="component" value="Unassembled WGS sequence"/>
</dbReference>
<reference evidence="2" key="1">
    <citation type="submission" date="2021-09" db="EMBL/GenBank/DDBJ databases">
        <authorList>
            <consortium name="Pathogen Informatics"/>
        </authorList>
    </citation>
    <scope>NUCLEOTIDE SEQUENCE</scope>
</reference>
<organism evidence="2 3">
    <name type="scientific">Cercopithifilaria johnstoni</name>
    <dbReference type="NCBI Taxonomy" id="2874296"/>
    <lineage>
        <taxon>Eukaryota</taxon>
        <taxon>Metazoa</taxon>
        <taxon>Ecdysozoa</taxon>
        <taxon>Nematoda</taxon>
        <taxon>Chromadorea</taxon>
        <taxon>Rhabditida</taxon>
        <taxon>Spirurina</taxon>
        <taxon>Spiruromorpha</taxon>
        <taxon>Filarioidea</taxon>
        <taxon>Onchocercidae</taxon>
        <taxon>Cercopithifilaria</taxon>
    </lineage>
</organism>
<proteinExistence type="predicted"/>
<accession>A0A8J2LQ23</accession>
<name>A0A8J2LQ23_9BILA</name>
<evidence type="ECO:0000313" key="2">
    <source>
        <dbReference type="EMBL" id="CAG9530951.1"/>
    </source>
</evidence>
<evidence type="ECO:0000313" key="3">
    <source>
        <dbReference type="Proteomes" id="UP000746747"/>
    </source>
</evidence>
<feature type="signal peptide" evidence="1">
    <location>
        <begin position="1"/>
        <end position="23"/>
    </location>
</feature>
<gene>
    <name evidence="2" type="ORF">CJOHNSTONI_LOCUS1390</name>
</gene>
<dbReference type="AlphaFoldDB" id="A0A8J2LQ23"/>
<dbReference type="EMBL" id="CAKAEH010000433">
    <property type="protein sequence ID" value="CAG9530951.1"/>
    <property type="molecule type" value="Genomic_DNA"/>
</dbReference>